<feature type="domain" description="Coiled-coil" evidence="2">
    <location>
        <begin position="81"/>
        <end position="193"/>
    </location>
</feature>
<dbReference type="Ensembl" id="ENSPCET00000027429.1">
    <property type="protein sequence ID" value="ENSPCEP00000026546.1"/>
    <property type="gene ID" value="ENSPCEG00000019892.1"/>
</dbReference>
<dbReference type="Pfam" id="PF13926">
    <property type="entry name" value="DUF4211"/>
    <property type="match status" value="1"/>
</dbReference>
<proteinExistence type="predicted"/>
<protein>
    <submittedName>
        <fullName evidence="4">Coiled-coil domain containing 82</fullName>
    </submittedName>
</protein>
<dbReference type="InterPro" id="IPR025451">
    <property type="entry name" value="DUF4211"/>
</dbReference>
<reference evidence="4" key="1">
    <citation type="submission" date="2025-08" db="UniProtKB">
        <authorList>
            <consortium name="Ensembl"/>
        </authorList>
    </citation>
    <scope>IDENTIFICATION</scope>
</reference>
<organism evidence="4 5">
    <name type="scientific">Pelusios castaneus</name>
    <name type="common">West African mud turtle</name>
    <dbReference type="NCBI Taxonomy" id="367368"/>
    <lineage>
        <taxon>Eukaryota</taxon>
        <taxon>Metazoa</taxon>
        <taxon>Chordata</taxon>
        <taxon>Craniata</taxon>
        <taxon>Vertebrata</taxon>
        <taxon>Euteleostomi</taxon>
        <taxon>Archelosauria</taxon>
        <taxon>Testudinata</taxon>
        <taxon>Testudines</taxon>
        <taxon>Pleurodira</taxon>
        <taxon>Pelomedusidae</taxon>
        <taxon>Pelusios</taxon>
    </lineage>
</organism>
<feature type="compositionally biased region" description="Acidic residues" evidence="1">
    <location>
        <begin position="222"/>
        <end position="232"/>
    </location>
</feature>
<dbReference type="AlphaFoldDB" id="A0A8C8SZ15"/>
<feature type="region of interest" description="Disordered" evidence="1">
    <location>
        <begin position="173"/>
        <end position="196"/>
    </location>
</feature>
<evidence type="ECO:0000259" key="3">
    <source>
        <dbReference type="Pfam" id="PF13926"/>
    </source>
</evidence>
<dbReference type="PANTHER" id="PTHR14689:SF0">
    <property type="entry name" value="COILED-COIL DOMAIN-CONTAINING PROTEIN 82"/>
    <property type="match status" value="1"/>
</dbReference>
<evidence type="ECO:0000256" key="1">
    <source>
        <dbReference type="SAM" id="MobiDB-lite"/>
    </source>
</evidence>
<feature type="compositionally biased region" description="Basic and acidic residues" evidence="1">
    <location>
        <begin position="101"/>
        <end position="124"/>
    </location>
</feature>
<feature type="region of interest" description="Disordered" evidence="1">
    <location>
        <begin position="208"/>
        <end position="251"/>
    </location>
</feature>
<dbReference type="InterPro" id="IPR025244">
    <property type="entry name" value="CCDC82"/>
</dbReference>
<dbReference type="Proteomes" id="UP000694393">
    <property type="component" value="Unplaced"/>
</dbReference>
<feature type="domain" description="DUF4211" evidence="3">
    <location>
        <begin position="255"/>
        <end position="411"/>
    </location>
</feature>
<evidence type="ECO:0000313" key="5">
    <source>
        <dbReference type="Proteomes" id="UP000694393"/>
    </source>
</evidence>
<accession>A0A8C8SZ15</accession>
<evidence type="ECO:0000259" key="2">
    <source>
        <dbReference type="Pfam" id="PF13846"/>
    </source>
</evidence>
<name>A0A8C8SZ15_9SAUR</name>
<evidence type="ECO:0000313" key="4">
    <source>
        <dbReference type="Ensembl" id="ENSPCEP00000026546.1"/>
    </source>
</evidence>
<reference evidence="4" key="2">
    <citation type="submission" date="2025-09" db="UniProtKB">
        <authorList>
            <consortium name="Ensembl"/>
        </authorList>
    </citation>
    <scope>IDENTIFICATION</scope>
</reference>
<dbReference type="PANTHER" id="PTHR14689">
    <property type="entry name" value="PHORBOL-ESTER_DAG-TYPE DOMAIN-CONTAINING PROTEIN"/>
    <property type="match status" value="1"/>
</dbReference>
<keyword evidence="5" id="KW-1185">Reference proteome</keyword>
<feature type="region of interest" description="Disordered" evidence="1">
    <location>
        <begin position="76"/>
        <end position="155"/>
    </location>
</feature>
<dbReference type="GO" id="GO:0005634">
    <property type="term" value="C:nucleus"/>
    <property type="evidence" value="ECO:0007669"/>
    <property type="project" value="TreeGrafter"/>
</dbReference>
<dbReference type="Pfam" id="PF13846">
    <property type="entry name" value="DUF4196"/>
    <property type="match status" value="1"/>
</dbReference>
<feature type="compositionally biased region" description="Polar residues" evidence="1">
    <location>
        <begin position="185"/>
        <end position="194"/>
    </location>
</feature>
<sequence length="505" mass="59159">MNRMMAPWLRGPCAVPGLCLAPPQLCFALLPTVFFCFSMEAKPVMRRYETRRSTRLEEPASKSRVDWRRTKREAILLDSDEESTSASEDEKLSSTSEDEVAEKHESVVKRNSFSDHEEKGHDDTIIEDVEDECITPGKRKRSNTSVMYDSDESDDSDILVRKVFAKRHCILDEDEFSQEQEHNKTPTAEQNLANGKQKRLMKLKELARQRSTQASNNNKDCEDSDDDVEIEESSYHLPLTPTESSDIDDDDSMKDFVVEDEECAEPAEEKNQPQGKELAASKCQLLEYHVPQFSRCDHYVHFQRVVKAFLINTIDDTFLSSLYDGTRQKRYAQEMLTSLHYLDDRFIQPRLENLISRSRWKERYKERVECYPDVRIVMRNPMQRPCQACELHRYCKFAVLLSGKLYNNRTLETDDFMPHDKQVLKVGSVCANRTRVYHNLKHFKYKLYESCCSVTEADSIHNEPVKDTVDRLFSQLEESGWIRERYDHLEEYMNDADYFQEEKID</sequence>